<name>A0AAU7NT31_9GAMM</name>
<keyword evidence="3 5" id="KW-0500">Molybdenum</keyword>
<dbReference type="KEGG" id="mech:Q9L42_015620"/>
<accession>A0AAU7NT31</accession>
<organism evidence="8 9">
    <name type="scientific">Methylomarinum roseum</name>
    <dbReference type="NCBI Taxonomy" id="3067653"/>
    <lineage>
        <taxon>Bacteria</taxon>
        <taxon>Pseudomonadati</taxon>
        <taxon>Pseudomonadota</taxon>
        <taxon>Gammaproteobacteria</taxon>
        <taxon>Methylococcales</taxon>
        <taxon>Methylococcaceae</taxon>
        <taxon>Methylomarinum</taxon>
    </lineage>
</organism>
<dbReference type="Gene3D" id="2.40.50.100">
    <property type="match status" value="2"/>
</dbReference>
<dbReference type="InterPro" id="IPR051815">
    <property type="entry name" value="Molybdate_resp_trans_reg"/>
</dbReference>
<evidence type="ECO:0000256" key="5">
    <source>
        <dbReference type="PIRNR" id="PIRNR005763"/>
    </source>
</evidence>
<dbReference type="GO" id="GO:0003700">
    <property type="term" value="F:DNA-binding transcription factor activity"/>
    <property type="evidence" value="ECO:0007669"/>
    <property type="project" value="InterPro"/>
</dbReference>
<sequence length="259" mass="28253">MKQAATPNLLSSGRKHNHLELLERIDASGSIRAAANALGMSYKAAWDAVENINNLSAQPLVERRVGGRNGGGAVLTTHGRRLVAAYRRLDKERERVLAHLNRVMDDFDTYYEMIRRFDMKTSARNQFLGKIIKIKEGAVNAEVILNIGGGDELVAGITLDSLKHLELTEGMEAYALIKSQWVILSADNDLKTSARNRLCGSVARCQEGAVNSEIILELPGGKHLTAIVTNDSYHDLGLKPGMRACALIKSSHVILAVAS</sequence>
<evidence type="ECO:0000259" key="7">
    <source>
        <dbReference type="PROSITE" id="PS51866"/>
    </source>
</evidence>
<dbReference type="Gene3D" id="1.10.10.10">
    <property type="entry name" value="Winged helix-like DNA-binding domain superfamily/Winged helix DNA-binding domain"/>
    <property type="match status" value="1"/>
</dbReference>
<evidence type="ECO:0000256" key="6">
    <source>
        <dbReference type="PIRSR" id="PIRSR005763-1"/>
    </source>
</evidence>
<evidence type="ECO:0000256" key="2">
    <source>
        <dbReference type="ARBA" id="ARBA00022448"/>
    </source>
</evidence>
<evidence type="ECO:0000313" key="9">
    <source>
        <dbReference type="Proteomes" id="UP001225378"/>
    </source>
</evidence>
<dbReference type="Pfam" id="PF00126">
    <property type="entry name" value="HTH_1"/>
    <property type="match status" value="1"/>
</dbReference>
<reference evidence="8 9" key="1">
    <citation type="journal article" date="2024" name="Microbiology">
        <title>Methylomarinum rosea sp. nov., a novel halophilic methanotrophic bacterium from the hypersaline Lake Elton.</title>
        <authorList>
            <person name="Suleimanov R.Z."/>
            <person name="Oshkin I.Y."/>
            <person name="Danilova O.V."/>
            <person name="Suzina N.E."/>
            <person name="Dedysh S.N."/>
        </authorList>
    </citation>
    <scope>NUCLEOTIDE SEQUENCE [LARGE SCALE GENOMIC DNA]</scope>
    <source>
        <strain evidence="8 9">Ch1-1</strain>
    </source>
</reference>
<dbReference type="PANTHER" id="PTHR30432:SF1">
    <property type="entry name" value="DNA-BINDING TRANSCRIPTIONAL DUAL REGULATOR MODE"/>
    <property type="match status" value="1"/>
</dbReference>
<dbReference type="PROSITE" id="PS51866">
    <property type="entry name" value="MOP"/>
    <property type="match status" value="2"/>
</dbReference>
<dbReference type="InterPro" id="IPR005116">
    <property type="entry name" value="Transp-assoc_OB_typ1"/>
</dbReference>
<dbReference type="InterPro" id="IPR000847">
    <property type="entry name" value="LysR_HTH_N"/>
</dbReference>
<dbReference type="InterPro" id="IPR036390">
    <property type="entry name" value="WH_DNA-bd_sf"/>
</dbReference>
<evidence type="ECO:0000313" key="8">
    <source>
        <dbReference type="EMBL" id="XBS19776.1"/>
    </source>
</evidence>
<dbReference type="RefSeq" id="WP_305907477.1">
    <property type="nucleotide sequence ID" value="NZ_CP157743.1"/>
</dbReference>
<dbReference type="AlphaFoldDB" id="A0AAU7NT31"/>
<gene>
    <name evidence="8" type="ORF">Q9L42_015620</name>
</gene>
<feature type="domain" description="Mop" evidence="7">
    <location>
        <begin position="191"/>
        <end position="257"/>
    </location>
</feature>
<proteinExistence type="inferred from homology"/>
<keyword evidence="2 5" id="KW-0813">Transport</keyword>
<dbReference type="InterPro" id="IPR016462">
    <property type="entry name" value="ModE"/>
</dbReference>
<feature type="region of interest" description="Required for dimer formation and molybdate binding" evidence="6">
    <location>
        <begin position="121"/>
        <end position="129"/>
    </location>
</feature>
<dbReference type="Proteomes" id="UP001225378">
    <property type="component" value="Chromosome"/>
</dbReference>
<dbReference type="GO" id="GO:0030151">
    <property type="term" value="F:molybdenum ion binding"/>
    <property type="evidence" value="ECO:0007669"/>
    <property type="project" value="UniProtKB-UniRule"/>
</dbReference>
<dbReference type="PANTHER" id="PTHR30432">
    <property type="entry name" value="TRANSCRIPTIONAL REGULATOR MODE"/>
    <property type="match status" value="1"/>
</dbReference>
<keyword evidence="4" id="KW-0677">Repeat</keyword>
<feature type="domain" description="Mop" evidence="7">
    <location>
        <begin position="120"/>
        <end position="186"/>
    </location>
</feature>
<keyword evidence="9" id="KW-1185">Reference proteome</keyword>
<evidence type="ECO:0000256" key="4">
    <source>
        <dbReference type="ARBA" id="ARBA00022737"/>
    </source>
</evidence>
<dbReference type="SUPFAM" id="SSF46785">
    <property type="entry name" value="Winged helix' DNA-binding domain"/>
    <property type="match status" value="1"/>
</dbReference>
<dbReference type="EMBL" id="CP157743">
    <property type="protein sequence ID" value="XBS19776.1"/>
    <property type="molecule type" value="Genomic_DNA"/>
</dbReference>
<dbReference type="SUPFAM" id="SSF50331">
    <property type="entry name" value="MOP-like"/>
    <property type="match status" value="2"/>
</dbReference>
<comment type="similarity">
    <text evidence="1 5">Belongs to the ModE family.</text>
</comment>
<protein>
    <submittedName>
        <fullName evidence="8">TOBE domain-containing protein</fullName>
    </submittedName>
</protein>
<dbReference type="InterPro" id="IPR036388">
    <property type="entry name" value="WH-like_DNA-bd_sf"/>
</dbReference>
<dbReference type="InterPro" id="IPR008995">
    <property type="entry name" value="Mo/tungstate-bd_C_term_dom"/>
</dbReference>
<dbReference type="Pfam" id="PF03459">
    <property type="entry name" value="TOBE"/>
    <property type="match status" value="2"/>
</dbReference>
<evidence type="ECO:0000256" key="3">
    <source>
        <dbReference type="ARBA" id="ARBA00022505"/>
    </source>
</evidence>
<dbReference type="InterPro" id="IPR004606">
    <property type="entry name" value="Mop_domain"/>
</dbReference>
<evidence type="ECO:0000256" key="1">
    <source>
        <dbReference type="ARBA" id="ARBA00008110"/>
    </source>
</evidence>
<dbReference type="GO" id="GO:0015689">
    <property type="term" value="P:molybdate ion transport"/>
    <property type="evidence" value="ECO:0007669"/>
    <property type="project" value="UniProtKB-UniRule"/>
</dbReference>
<dbReference type="NCBIfam" id="TIGR00638">
    <property type="entry name" value="Mop"/>
    <property type="match status" value="2"/>
</dbReference>
<dbReference type="PIRSF" id="PIRSF005763">
    <property type="entry name" value="Txn_reg_ModE"/>
    <property type="match status" value="1"/>
</dbReference>